<accession>A0A4Z2ICZ3</accession>
<name>A0A4Z2ICZ3_9TELE</name>
<dbReference type="EMBL" id="SRLO01000101">
    <property type="protein sequence ID" value="TNN75591.1"/>
    <property type="molecule type" value="Genomic_DNA"/>
</dbReference>
<proteinExistence type="predicted"/>
<comment type="caution">
    <text evidence="1">The sequence shown here is derived from an EMBL/GenBank/DDBJ whole genome shotgun (WGS) entry which is preliminary data.</text>
</comment>
<evidence type="ECO:0000313" key="2">
    <source>
        <dbReference type="Proteomes" id="UP000314294"/>
    </source>
</evidence>
<dbReference type="Proteomes" id="UP000314294">
    <property type="component" value="Unassembled WGS sequence"/>
</dbReference>
<organism evidence="1 2">
    <name type="scientific">Liparis tanakae</name>
    <name type="common">Tanaka's snailfish</name>
    <dbReference type="NCBI Taxonomy" id="230148"/>
    <lineage>
        <taxon>Eukaryota</taxon>
        <taxon>Metazoa</taxon>
        <taxon>Chordata</taxon>
        <taxon>Craniata</taxon>
        <taxon>Vertebrata</taxon>
        <taxon>Euteleostomi</taxon>
        <taxon>Actinopterygii</taxon>
        <taxon>Neopterygii</taxon>
        <taxon>Teleostei</taxon>
        <taxon>Neoteleostei</taxon>
        <taxon>Acanthomorphata</taxon>
        <taxon>Eupercaria</taxon>
        <taxon>Perciformes</taxon>
        <taxon>Cottioidei</taxon>
        <taxon>Cottales</taxon>
        <taxon>Liparidae</taxon>
        <taxon>Liparis</taxon>
    </lineage>
</organism>
<reference evidence="1 2" key="1">
    <citation type="submission" date="2019-03" db="EMBL/GenBank/DDBJ databases">
        <title>First draft genome of Liparis tanakae, snailfish: a comprehensive survey of snailfish specific genes.</title>
        <authorList>
            <person name="Kim W."/>
            <person name="Song I."/>
            <person name="Jeong J.-H."/>
            <person name="Kim D."/>
            <person name="Kim S."/>
            <person name="Ryu S."/>
            <person name="Song J.Y."/>
            <person name="Lee S.K."/>
        </authorList>
    </citation>
    <scope>NUCLEOTIDE SEQUENCE [LARGE SCALE GENOMIC DNA]</scope>
    <source>
        <tissue evidence="1">Muscle</tissue>
    </source>
</reference>
<gene>
    <name evidence="1" type="ORF">EYF80_014141</name>
</gene>
<sequence>MFEYHLTNHNTRKGGDTGRKCNLGFAGGWRGRGEAGAVCSVLAAGADGGHVSDMSAMIAAQEEGFGGEAGFR</sequence>
<evidence type="ECO:0000313" key="1">
    <source>
        <dbReference type="EMBL" id="TNN75591.1"/>
    </source>
</evidence>
<dbReference type="AlphaFoldDB" id="A0A4Z2ICZ3"/>
<protein>
    <submittedName>
        <fullName evidence="1">Uncharacterized protein</fullName>
    </submittedName>
</protein>
<keyword evidence="2" id="KW-1185">Reference proteome</keyword>